<comment type="caution">
    <text evidence="3">The sequence shown here is derived from an EMBL/GenBank/DDBJ whole genome shotgun (WGS) entry which is preliminary data.</text>
</comment>
<evidence type="ECO:0008006" key="5">
    <source>
        <dbReference type="Google" id="ProtNLM"/>
    </source>
</evidence>
<proteinExistence type="predicted"/>
<protein>
    <recommendedName>
        <fullName evidence="5">GPI anchored protein</fullName>
    </recommendedName>
</protein>
<organism evidence="3 4">
    <name type="scientific">Aspergillus nanangensis</name>
    <dbReference type="NCBI Taxonomy" id="2582783"/>
    <lineage>
        <taxon>Eukaryota</taxon>
        <taxon>Fungi</taxon>
        <taxon>Dikarya</taxon>
        <taxon>Ascomycota</taxon>
        <taxon>Pezizomycotina</taxon>
        <taxon>Eurotiomycetes</taxon>
        <taxon>Eurotiomycetidae</taxon>
        <taxon>Eurotiales</taxon>
        <taxon>Aspergillaceae</taxon>
        <taxon>Aspergillus</taxon>
        <taxon>Aspergillus subgen. Circumdati</taxon>
    </lineage>
</organism>
<feature type="compositionally biased region" description="Low complexity" evidence="1">
    <location>
        <begin position="131"/>
        <end position="148"/>
    </location>
</feature>
<feature type="signal peptide" evidence="2">
    <location>
        <begin position="1"/>
        <end position="16"/>
    </location>
</feature>
<keyword evidence="2" id="KW-0732">Signal</keyword>
<reference evidence="3" key="2">
    <citation type="submission" date="2020-02" db="EMBL/GenBank/DDBJ databases">
        <authorList>
            <person name="Gilchrist C.L.M."/>
            <person name="Chooi Y.-H."/>
        </authorList>
    </citation>
    <scope>NUCLEOTIDE SEQUENCE</scope>
    <source>
        <strain evidence="3">MST-FP2251</strain>
    </source>
</reference>
<evidence type="ECO:0000256" key="1">
    <source>
        <dbReference type="SAM" id="MobiDB-lite"/>
    </source>
</evidence>
<dbReference type="AlphaFoldDB" id="A0AAD4CMP3"/>
<reference evidence="3" key="1">
    <citation type="journal article" date="2019" name="Beilstein J. Org. Chem.">
        <title>Nanangenines: drimane sesquiterpenoids as the dominant metabolite cohort of a novel Australian fungus, Aspergillus nanangensis.</title>
        <authorList>
            <person name="Lacey H.J."/>
            <person name="Gilchrist C.L.M."/>
            <person name="Crombie A."/>
            <person name="Kalaitzis J.A."/>
            <person name="Vuong D."/>
            <person name="Rutledge P.J."/>
            <person name="Turner P."/>
            <person name="Pitt J.I."/>
            <person name="Lacey E."/>
            <person name="Chooi Y.H."/>
            <person name="Piggott A.M."/>
        </authorList>
    </citation>
    <scope>NUCLEOTIDE SEQUENCE</scope>
    <source>
        <strain evidence="3">MST-FP2251</strain>
    </source>
</reference>
<feature type="compositionally biased region" description="Low complexity" evidence="1">
    <location>
        <begin position="163"/>
        <end position="187"/>
    </location>
</feature>
<feature type="region of interest" description="Disordered" evidence="1">
    <location>
        <begin position="131"/>
        <end position="187"/>
    </location>
</feature>
<dbReference type="PANTHER" id="PTHR40640:SF1">
    <property type="entry name" value="ANCHORED GLYCOPROTEIN, PUTATIVE (AFU_ORTHOLOGUE AFUA_8G04860)-RELATED"/>
    <property type="match status" value="1"/>
</dbReference>
<feature type="compositionally biased region" description="Polar residues" evidence="1">
    <location>
        <begin position="149"/>
        <end position="162"/>
    </location>
</feature>
<feature type="chain" id="PRO_5041917542" description="GPI anchored protein" evidence="2">
    <location>
        <begin position="17"/>
        <end position="215"/>
    </location>
</feature>
<dbReference type="Proteomes" id="UP001194746">
    <property type="component" value="Unassembled WGS sequence"/>
</dbReference>
<evidence type="ECO:0000313" key="4">
    <source>
        <dbReference type="Proteomes" id="UP001194746"/>
    </source>
</evidence>
<evidence type="ECO:0000313" key="3">
    <source>
        <dbReference type="EMBL" id="KAF9889058.1"/>
    </source>
</evidence>
<evidence type="ECO:0000256" key="2">
    <source>
        <dbReference type="SAM" id="SignalP"/>
    </source>
</evidence>
<dbReference type="PANTHER" id="PTHR40640">
    <property type="entry name" value="ANCHORED GLYCOPROTEIN, PUTATIVE (AFU_ORTHOLOGUE AFUA_8G04860)-RELATED"/>
    <property type="match status" value="1"/>
</dbReference>
<keyword evidence="4" id="KW-1185">Reference proteome</keyword>
<name>A0AAD4CMP3_ASPNN</name>
<accession>A0AAD4CMP3</accession>
<dbReference type="EMBL" id="VCAU01000040">
    <property type="protein sequence ID" value="KAF9889058.1"/>
    <property type="molecule type" value="Genomic_DNA"/>
</dbReference>
<sequence>MHLNAIWIAIPAMATAYEVVTILMPEDDFTGVGRVLGSSGGLTTYAISCDPSITWGDCAAPFTVAVGESIWQMTYTQPDSFVSYECNVVEKSSMNCMMVQSFYGSSVVTYYTDQDVGKGMPVTITGTDIATSSSGSAAKTADGTAATSNPTVAENSGAKQTGASSSLSSAGDASSTASSPSSSTSENAAMVHSSAHWTAVGGVAMALAVAVAVVV</sequence>
<gene>
    <name evidence="3" type="ORF">FE257_008035</name>
</gene>